<reference evidence="2 3" key="1">
    <citation type="submission" date="2019-09" db="EMBL/GenBank/DDBJ databases">
        <title>Draft genome of the ectomycorrhizal ascomycete Sphaerosporella brunnea.</title>
        <authorList>
            <consortium name="DOE Joint Genome Institute"/>
            <person name="Benucci G.M."/>
            <person name="Marozzi G."/>
            <person name="Antonielli L."/>
            <person name="Sanchez S."/>
            <person name="Marco P."/>
            <person name="Wang X."/>
            <person name="Falini L.B."/>
            <person name="Barry K."/>
            <person name="Haridas S."/>
            <person name="Lipzen A."/>
            <person name="Labutti K."/>
            <person name="Grigoriev I.V."/>
            <person name="Murat C."/>
            <person name="Martin F."/>
            <person name="Albertini E."/>
            <person name="Donnini D."/>
            <person name="Bonito G."/>
        </authorList>
    </citation>
    <scope>NUCLEOTIDE SEQUENCE [LARGE SCALE GENOMIC DNA]</scope>
    <source>
        <strain evidence="2 3">Sb_GMNB300</strain>
    </source>
</reference>
<keyword evidence="1" id="KW-0812">Transmembrane</keyword>
<keyword evidence="1" id="KW-1133">Transmembrane helix</keyword>
<feature type="non-terminal residue" evidence="2">
    <location>
        <position position="195"/>
    </location>
</feature>
<proteinExistence type="predicted"/>
<evidence type="ECO:0000256" key="1">
    <source>
        <dbReference type="SAM" id="Phobius"/>
    </source>
</evidence>
<dbReference type="Proteomes" id="UP000326924">
    <property type="component" value="Unassembled WGS sequence"/>
</dbReference>
<keyword evidence="3" id="KW-1185">Reference proteome</keyword>
<protein>
    <submittedName>
        <fullName evidence="2">Uncharacterized protein</fullName>
    </submittedName>
</protein>
<sequence>MMLASPSPAIELFAAWATDRARKARALFFFRRLIQGAPFLSSRRTRAATSSVVFLVVLFLRLFIILVRILDISEAVLATFRVLFPQVSTVEERTLATLGKPVIVLLPLRVIKLMSPRSAFPLLHTEQHIILTGAGVVLQDVIISHVDGVVTARVEEPDIACDIGSTNEDGYDAAVQVVVLEVRDLKAHGEHFKHH</sequence>
<feature type="transmembrane region" description="Helical" evidence="1">
    <location>
        <begin position="52"/>
        <end position="70"/>
    </location>
</feature>
<dbReference type="EMBL" id="VXIS01000010">
    <property type="protein sequence ID" value="KAA8914001.1"/>
    <property type="molecule type" value="Genomic_DNA"/>
</dbReference>
<keyword evidence="1" id="KW-0472">Membrane</keyword>
<organism evidence="2 3">
    <name type="scientific">Sphaerosporella brunnea</name>
    <dbReference type="NCBI Taxonomy" id="1250544"/>
    <lineage>
        <taxon>Eukaryota</taxon>
        <taxon>Fungi</taxon>
        <taxon>Dikarya</taxon>
        <taxon>Ascomycota</taxon>
        <taxon>Pezizomycotina</taxon>
        <taxon>Pezizomycetes</taxon>
        <taxon>Pezizales</taxon>
        <taxon>Pyronemataceae</taxon>
        <taxon>Sphaerosporella</taxon>
    </lineage>
</organism>
<gene>
    <name evidence="2" type="ORF">FN846DRAFT_983602</name>
</gene>
<accession>A0A5J5FAW2</accession>
<dbReference type="AlphaFoldDB" id="A0A5J5FAW2"/>
<dbReference type="InParanoid" id="A0A5J5FAW2"/>
<comment type="caution">
    <text evidence="2">The sequence shown here is derived from an EMBL/GenBank/DDBJ whole genome shotgun (WGS) entry which is preliminary data.</text>
</comment>
<evidence type="ECO:0000313" key="2">
    <source>
        <dbReference type="EMBL" id="KAA8914001.1"/>
    </source>
</evidence>
<name>A0A5J5FAW2_9PEZI</name>
<evidence type="ECO:0000313" key="3">
    <source>
        <dbReference type="Proteomes" id="UP000326924"/>
    </source>
</evidence>